<dbReference type="InterPro" id="IPR019587">
    <property type="entry name" value="Polyketide_cyclase/dehydratase"/>
</dbReference>
<evidence type="ECO:0000313" key="2">
    <source>
        <dbReference type="Proteomes" id="UP000552700"/>
    </source>
</evidence>
<organism evidence="1 2">
    <name type="scientific">Sphingobium subterraneum</name>
    <dbReference type="NCBI Taxonomy" id="627688"/>
    <lineage>
        <taxon>Bacteria</taxon>
        <taxon>Pseudomonadati</taxon>
        <taxon>Pseudomonadota</taxon>
        <taxon>Alphaproteobacteria</taxon>
        <taxon>Sphingomonadales</taxon>
        <taxon>Sphingomonadaceae</taxon>
        <taxon>Sphingobium</taxon>
    </lineage>
</organism>
<dbReference type="Gene3D" id="3.30.530.20">
    <property type="match status" value="1"/>
</dbReference>
<gene>
    <name evidence="1" type="ORF">FHS92_003226</name>
</gene>
<keyword evidence="2" id="KW-1185">Reference proteome</keyword>
<name>A0A841J3U7_9SPHN</name>
<dbReference type="Proteomes" id="UP000552700">
    <property type="component" value="Unassembled WGS sequence"/>
</dbReference>
<dbReference type="AlphaFoldDB" id="A0A841J3U7"/>
<accession>A0A841J3U7</accession>
<dbReference type="CDD" id="cd07822">
    <property type="entry name" value="SRPBCC_4"/>
    <property type="match status" value="1"/>
</dbReference>
<dbReference type="EMBL" id="JACIJP010000007">
    <property type="protein sequence ID" value="MBB6125464.1"/>
    <property type="molecule type" value="Genomic_DNA"/>
</dbReference>
<protein>
    <submittedName>
        <fullName evidence="1">Uncharacterized protein YndB with AHSA1/START domain</fullName>
    </submittedName>
</protein>
<reference evidence="1 2" key="1">
    <citation type="submission" date="2020-08" db="EMBL/GenBank/DDBJ databases">
        <title>Genomic Encyclopedia of Type Strains, Phase IV (KMG-IV): sequencing the most valuable type-strain genomes for metagenomic binning, comparative biology and taxonomic classification.</title>
        <authorList>
            <person name="Goeker M."/>
        </authorList>
    </citation>
    <scope>NUCLEOTIDE SEQUENCE [LARGE SCALE GENOMIC DNA]</scope>
    <source>
        <strain evidence="1 2">DSM 102255</strain>
    </source>
</reference>
<evidence type="ECO:0000313" key="1">
    <source>
        <dbReference type="EMBL" id="MBB6125464.1"/>
    </source>
</evidence>
<sequence length="147" mass="16726">MSVFRETLIAAPPEQVWAALVSFDDYAKWHPMARIEGEPGVDAPLRYSIRTDYRNPKFMTVDAQIVTFEPQRVLAFRYGLGMLLSIHEQFSVETHGKAATRLVHRYDISGMAAWLAMSRAKRNLTTLTEAVGSALKPYLEQAARRKR</sequence>
<dbReference type="SUPFAM" id="SSF55961">
    <property type="entry name" value="Bet v1-like"/>
    <property type="match status" value="1"/>
</dbReference>
<dbReference type="Pfam" id="PF10604">
    <property type="entry name" value="Polyketide_cyc2"/>
    <property type="match status" value="1"/>
</dbReference>
<dbReference type="RefSeq" id="WP_184081751.1">
    <property type="nucleotide sequence ID" value="NZ_JACIJP010000007.1"/>
</dbReference>
<comment type="caution">
    <text evidence="1">The sequence shown here is derived from an EMBL/GenBank/DDBJ whole genome shotgun (WGS) entry which is preliminary data.</text>
</comment>
<proteinExistence type="predicted"/>
<dbReference type="InterPro" id="IPR023393">
    <property type="entry name" value="START-like_dom_sf"/>
</dbReference>